<feature type="region of interest" description="Disordered" evidence="1">
    <location>
        <begin position="207"/>
        <end position="360"/>
    </location>
</feature>
<dbReference type="EMBL" id="JAFVMG010000001">
    <property type="protein sequence ID" value="MBO1326918.1"/>
    <property type="molecule type" value="Genomic_DNA"/>
</dbReference>
<dbReference type="RefSeq" id="WP_207851684.1">
    <property type="nucleotide sequence ID" value="NZ_JAFVMG010000001.1"/>
</dbReference>
<comment type="caution">
    <text evidence="2">The sequence shown here is derived from an EMBL/GenBank/DDBJ whole genome shotgun (WGS) entry which is preliminary data.</text>
</comment>
<evidence type="ECO:0000313" key="2">
    <source>
        <dbReference type="EMBL" id="MBO1326918.1"/>
    </source>
</evidence>
<evidence type="ECO:0000256" key="1">
    <source>
        <dbReference type="SAM" id="MobiDB-lite"/>
    </source>
</evidence>
<accession>A0ABS3LH53</accession>
<gene>
    <name evidence="2" type="ORF">J2D75_00320</name>
</gene>
<name>A0ABS3LH53_9PROT</name>
<feature type="compositionally biased region" description="Low complexity" evidence="1">
    <location>
        <begin position="224"/>
        <end position="294"/>
    </location>
</feature>
<protein>
    <submittedName>
        <fullName evidence="2">Uncharacterized protein</fullName>
    </submittedName>
</protein>
<keyword evidence="3" id="KW-1185">Reference proteome</keyword>
<organism evidence="2 3">
    <name type="scientific">Acetobacter suratthaniensis</name>
    <dbReference type="NCBI Taxonomy" id="1502841"/>
    <lineage>
        <taxon>Bacteria</taxon>
        <taxon>Pseudomonadati</taxon>
        <taxon>Pseudomonadota</taxon>
        <taxon>Alphaproteobacteria</taxon>
        <taxon>Acetobacterales</taxon>
        <taxon>Acetobacteraceae</taxon>
        <taxon>Acetobacter</taxon>
    </lineage>
</organism>
<evidence type="ECO:0000313" key="3">
    <source>
        <dbReference type="Proteomes" id="UP000664399"/>
    </source>
</evidence>
<dbReference type="Proteomes" id="UP000664399">
    <property type="component" value="Unassembled WGS sequence"/>
</dbReference>
<feature type="compositionally biased region" description="Polar residues" evidence="1">
    <location>
        <begin position="299"/>
        <end position="311"/>
    </location>
</feature>
<reference evidence="2 3" key="1">
    <citation type="submission" date="2021-03" db="EMBL/GenBank/DDBJ databases">
        <title>The complete genome sequence of Acetobacter suratthaniensis TBRC 1719.</title>
        <authorList>
            <person name="Charoenyingcharoen P."/>
            <person name="Yukphan P."/>
        </authorList>
    </citation>
    <scope>NUCLEOTIDE SEQUENCE [LARGE SCALE GENOMIC DNA]</scope>
    <source>
        <strain evidence="2 3">TBRC 1719</strain>
    </source>
</reference>
<sequence>MKEHVSRTGRTALRIAQHRYIHARNLRHATALLALLSLTACGYNDSRSAHKGQLAVIGMTNEDLQACAGIPDKTARLDDHVQIFQYTRTINVPSTNDSTLFPLQTMVNLTQTSMGGAGKTCIASIRLVDGRVTDMHYSGDNDRMIGSDGVCATLVKGCLTTPPASAHSVSNNPIFGPVSAFHAPSLPVPGAPKPHEPAVHYTTATAPQDTLDPLPAPVSGLPDAASTNAAPAASPEQGTSPSLPQLPAQPATPPALDTATSSPNAVATTAKAAPASPAPAQASTAQGAASATPAHDAPTLTTGTTESSNQAAAIDPTNPDAAPESTCPPPSSPANSRTQTSATSTEKAEAPCAAPLDHKS</sequence>
<proteinExistence type="predicted"/>
<feature type="compositionally biased region" description="Polar residues" evidence="1">
    <location>
        <begin position="333"/>
        <end position="345"/>
    </location>
</feature>